<dbReference type="InterPro" id="IPR011990">
    <property type="entry name" value="TPR-like_helical_dom_sf"/>
</dbReference>
<dbReference type="Gene3D" id="1.25.40.10">
    <property type="entry name" value="Tetratricopeptide repeat domain"/>
    <property type="match status" value="2"/>
</dbReference>
<evidence type="ECO:0000256" key="1">
    <source>
        <dbReference type="ARBA" id="ARBA00022737"/>
    </source>
</evidence>
<dbReference type="GO" id="GO:0003723">
    <property type="term" value="F:RNA binding"/>
    <property type="evidence" value="ECO:0007669"/>
    <property type="project" value="InterPro"/>
</dbReference>
<reference evidence="2" key="1">
    <citation type="journal article" date="2017" name="Nature">
        <title>The genome of Chenopodium quinoa.</title>
        <authorList>
            <person name="Jarvis D.E."/>
            <person name="Ho Y.S."/>
            <person name="Lightfoot D.J."/>
            <person name="Schmoeckel S.M."/>
            <person name="Li B."/>
            <person name="Borm T.J.A."/>
            <person name="Ohyanagi H."/>
            <person name="Mineta K."/>
            <person name="Michell C.T."/>
            <person name="Saber N."/>
            <person name="Kharbatia N.M."/>
            <person name="Rupper R.R."/>
            <person name="Sharp A.R."/>
            <person name="Dally N."/>
            <person name="Boughton B.A."/>
            <person name="Woo Y.H."/>
            <person name="Gao G."/>
            <person name="Schijlen E.G.W.M."/>
            <person name="Guo X."/>
            <person name="Momin A.A."/>
            <person name="Negrao S."/>
            <person name="Al-Babili S."/>
            <person name="Gehring C."/>
            <person name="Roessner U."/>
            <person name="Jung C."/>
            <person name="Murphy K."/>
            <person name="Arold S.T."/>
            <person name="Gojobori T."/>
            <person name="van der Linden C.G."/>
            <person name="van Loo E.N."/>
            <person name="Jellen E.N."/>
            <person name="Maughan P.J."/>
            <person name="Tester M."/>
        </authorList>
    </citation>
    <scope>NUCLEOTIDE SEQUENCE [LARGE SCALE GENOMIC DNA]</scope>
    <source>
        <strain evidence="2">cv. PI 614886</strain>
    </source>
</reference>
<evidence type="ECO:0000313" key="3">
    <source>
        <dbReference type="Proteomes" id="UP000596660"/>
    </source>
</evidence>
<accession>A0A803N784</accession>
<protein>
    <recommendedName>
        <fullName evidence="4">Pentatricopeptide repeat-containing protein</fullName>
    </recommendedName>
</protein>
<evidence type="ECO:0000313" key="2">
    <source>
        <dbReference type="EnsemblPlants" id="AUR62041638-RA:cds"/>
    </source>
</evidence>
<dbReference type="PANTHER" id="PTHR47926:SF533">
    <property type="entry name" value="DYW DOMAIN-CONTAINING PROTEIN"/>
    <property type="match status" value="1"/>
</dbReference>
<organism evidence="2 3">
    <name type="scientific">Chenopodium quinoa</name>
    <name type="common">Quinoa</name>
    <dbReference type="NCBI Taxonomy" id="63459"/>
    <lineage>
        <taxon>Eukaryota</taxon>
        <taxon>Viridiplantae</taxon>
        <taxon>Streptophyta</taxon>
        <taxon>Embryophyta</taxon>
        <taxon>Tracheophyta</taxon>
        <taxon>Spermatophyta</taxon>
        <taxon>Magnoliopsida</taxon>
        <taxon>eudicotyledons</taxon>
        <taxon>Gunneridae</taxon>
        <taxon>Pentapetalae</taxon>
        <taxon>Caryophyllales</taxon>
        <taxon>Chenopodiaceae</taxon>
        <taxon>Chenopodioideae</taxon>
        <taxon>Atripliceae</taxon>
        <taxon>Chenopodium</taxon>
    </lineage>
</organism>
<dbReference type="Proteomes" id="UP000596660">
    <property type="component" value="Unplaced"/>
</dbReference>
<dbReference type="Gramene" id="AUR62041638-RA">
    <property type="protein sequence ID" value="AUR62041638-RA:cds"/>
    <property type="gene ID" value="AUR62041638"/>
</dbReference>
<evidence type="ECO:0008006" key="4">
    <source>
        <dbReference type="Google" id="ProtNLM"/>
    </source>
</evidence>
<keyword evidence="1" id="KW-0677">Repeat</keyword>
<proteinExistence type="predicted"/>
<dbReference type="InterPro" id="IPR046960">
    <property type="entry name" value="PPR_At4g14850-like_plant"/>
</dbReference>
<dbReference type="AlphaFoldDB" id="A0A803N784"/>
<dbReference type="GO" id="GO:0009451">
    <property type="term" value="P:RNA modification"/>
    <property type="evidence" value="ECO:0007669"/>
    <property type="project" value="InterPro"/>
</dbReference>
<name>A0A803N784_CHEQI</name>
<reference evidence="2" key="2">
    <citation type="submission" date="2021-03" db="UniProtKB">
        <authorList>
            <consortium name="EnsemblPlants"/>
        </authorList>
    </citation>
    <scope>IDENTIFICATION</scope>
</reference>
<sequence length="252" mass="28045">FTKLGQVHYACQLLDEMPQRNVAPSNAVIAAFSEMGYDDIAFDSFRKMHMLGVSHDNFTFACVLSLCPVVELYGFGRQVHSLISNSRFLGWSLVINSLLTMHFDPGNSIGAYKDLKIQMRWYAMRFAAVRAGYEFCIAISNAAMAMNAKNIVSWNAIISALAQYGGGKQAVSYFTLMHNEIGLKPDQGTFTASYRNVKLGRNVAGLILRIVENNPAVYVLLSYVDANAGQWEDAAQVRELITILESYKATWV</sequence>
<dbReference type="NCBIfam" id="TIGR00756">
    <property type="entry name" value="PPR"/>
    <property type="match status" value="1"/>
</dbReference>
<dbReference type="InterPro" id="IPR002885">
    <property type="entry name" value="PPR_rpt"/>
</dbReference>
<dbReference type="EnsemblPlants" id="AUR62041638-RA">
    <property type="protein sequence ID" value="AUR62041638-RA:cds"/>
    <property type="gene ID" value="AUR62041638"/>
</dbReference>
<keyword evidence="3" id="KW-1185">Reference proteome</keyword>
<dbReference type="Pfam" id="PF01535">
    <property type="entry name" value="PPR"/>
    <property type="match status" value="1"/>
</dbReference>
<dbReference type="PANTHER" id="PTHR47926">
    <property type="entry name" value="PENTATRICOPEPTIDE REPEAT-CONTAINING PROTEIN"/>
    <property type="match status" value="1"/>
</dbReference>